<evidence type="ECO:0000256" key="1">
    <source>
        <dbReference type="ARBA" id="ARBA00022603"/>
    </source>
</evidence>
<evidence type="ECO:0000256" key="3">
    <source>
        <dbReference type="PIRNR" id="PIRNR004553"/>
    </source>
</evidence>
<comment type="catalytic activity">
    <reaction evidence="3">
        <text>guanosine(966) in 16S rRNA + S-adenosyl-L-methionine = N(2)-methylguanosine(966) in 16S rRNA + S-adenosyl-L-homocysteine + H(+)</text>
        <dbReference type="Rhea" id="RHEA:23548"/>
        <dbReference type="Rhea" id="RHEA-COMP:10211"/>
        <dbReference type="Rhea" id="RHEA-COMP:10212"/>
        <dbReference type="ChEBI" id="CHEBI:15378"/>
        <dbReference type="ChEBI" id="CHEBI:57856"/>
        <dbReference type="ChEBI" id="CHEBI:59789"/>
        <dbReference type="ChEBI" id="CHEBI:74269"/>
        <dbReference type="ChEBI" id="CHEBI:74481"/>
        <dbReference type="EC" id="2.1.1.171"/>
    </reaction>
</comment>
<keyword evidence="3" id="KW-0698">rRNA processing</keyword>
<organism evidence="4 5">
    <name type="scientific">Kistimonas scapharcae</name>
    <dbReference type="NCBI Taxonomy" id="1036133"/>
    <lineage>
        <taxon>Bacteria</taxon>
        <taxon>Pseudomonadati</taxon>
        <taxon>Pseudomonadota</taxon>
        <taxon>Gammaproteobacteria</taxon>
        <taxon>Oceanospirillales</taxon>
        <taxon>Endozoicomonadaceae</taxon>
        <taxon>Kistimonas</taxon>
    </lineage>
</organism>
<gene>
    <name evidence="4" type="primary">rsmD</name>
    <name evidence="4" type="ORF">GCM10023116_16710</name>
</gene>
<comment type="caution">
    <text evidence="4">The sequence shown here is derived from an EMBL/GenBank/DDBJ whole genome shotgun (WGS) entry which is preliminary data.</text>
</comment>
<sequence>MKHTRGRQQSHAGGGQLRIIGGTWRSRKLPVADVEGLRPTPDRVRETLFNWLTGWVSDARCLDAFSGTGALGLEALSRGASEAVFLEYSAKAAQTLKSNLQALRSESARVEQTDALQWLSHPASQTFTLVFLDPPFRKQLLQPVCKQLQSNGWLAQDALVYVEAEKELSPLPVPANWELWKEKSVGQVISCLYRVG</sequence>
<dbReference type="PANTHER" id="PTHR43542">
    <property type="entry name" value="METHYLTRANSFERASE"/>
    <property type="match status" value="1"/>
</dbReference>
<dbReference type="SUPFAM" id="SSF53335">
    <property type="entry name" value="S-adenosyl-L-methionine-dependent methyltransferases"/>
    <property type="match status" value="1"/>
</dbReference>
<dbReference type="NCBIfam" id="TIGR00095">
    <property type="entry name" value="16S rRNA (guanine(966)-N(2))-methyltransferase RsmD"/>
    <property type="match status" value="1"/>
</dbReference>
<dbReference type="EC" id="2.1.1.171" evidence="3"/>
<dbReference type="Gene3D" id="3.40.50.150">
    <property type="entry name" value="Vaccinia Virus protein VP39"/>
    <property type="match status" value="1"/>
</dbReference>
<reference evidence="5" key="1">
    <citation type="journal article" date="2019" name="Int. J. Syst. Evol. Microbiol.">
        <title>The Global Catalogue of Microorganisms (GCM) 10K type strain sequencing project: providing services to taxonomists for standard genome sequencing and annotation.</title>
        <authorList>
            <consortium name="The Broad Institute Genomics Platform"/>
            <consortium name="The Broad Institute Genome Sequencing Center for Infectious Disease"/>
            <person name="Wu L."/>
            <person name="Ma J."/>
        </authorList>
    </citation>
    <scope>NUCLEOTIDE SEQUENCE [LARGE SCALE GENOMIC DNA]</scope>
    <source>
        <strain evidence="5">JCM 17805</strain>
    </source>
</reference>
<proteinExistence type="inferred from homology"/>
<dbReference type="Pfam" id="PF03602">
    <property type="entry name" value="Cons_hypoth95"/>
    <property type="match status" value="1"/>
</dbReference>
<keyword evidence="3" id="KW-0949">S-adenosyl-L-methionine</keyword>
<evidence type="ECO:0000313" key="4">
    <source>
        <dbReference type="EMBL" id="GAA4649397.1"/>
    </source>
</evidence>
<dbReference type="PIRSF" id="PIRSF004553">
    <property type="entry name" value="CHP00095"/>
    <property type="match status" value="1"/>
</dbReference>
<keyword evidence="1 3" id="KW-0489">Methyltransferase</keyword>
<keyword evidence="2 3" id="KW-0808">Transferase</keyword>
<comment type="function">
    <text evidence="3">Specifically methylates the guanine in position 966 of 16S rRNA in the assembled 30S particle.</text>
</comment>
<accession>A0ABP8V3G4</accession>
<dbReference type="Proteomes" id="UP001500604">
    <property type="component" value="Unassembled WGS sequence"/>
</dbReference>
<evidence type="ECO:0000256" key="2">
    <source>
        <dbReference type="ARBA" id="ARBA00022679"/>
    </source>
</evidence>
<dbReference type="InterPro" id="IPR029063">
    <property type="entry name" value="SAM-dependent_MTases_sf"/>
</dbReference>
<keyword evidence="5" id="KW-1185">Reference proteome</keyword>
<evidence type="ECO:0000313" key="5">
    <source>
        <dbReference type="Proteomes" id="UP001500604"/>
    </source>
</evidence>
<comment type="similarity">
    <text evidence="3">Belongs to the methyltransferase superfamily. RsmD family.</text>
</comment>
<dbReference type="EMBL" id="BAABFL010000132">
    <property type="protein sequence ID" value="GAA4649397.1"/>
    <property type="molecule type" value="Genomic_DNA"/>
</dbReference>
<dbReference type="InterPro" id="IPR004398">
    <property type="entry name" value="RNA_MeTrfase_RsmD"/>
</dbReference>
<name>A0ABP8V3G4_9GAMM</name>
<dbReference type="PANTHER" id="PTHR43542:SF1">
    <property type="entry name" value="METHYLTRANSFERASE"/>
    <property type="match status" value="1"/>
</dbReference>
<dbReference type="CDD" id="cd02440">
    <property type="entry name" value="AdoMet_MTases"/>
    <property type="match status" value="1"/>
</dbReference>
<dbReference type="RefSeq" id="WP_345195227.1">
    <property type="nucleotide sequence ID" value="NZ_BAABFL010000132.1"/>
</dbReference>
<protein>
    <recommendedName>
        <fullName evidence="3">Ribosomal RNA small subunit methyltransferase D</fullName>
        <ecNumber evidence="3">2.1.1.171</ecNumber>
    </recommendedName>
</protein>